<accession>A0AAV7L4Z5</accession>
<feature type="compositionally biased region" description="Basic and acidic residues" evidence="1">
    <location>
        <begin position="85"/>
        <end position="128"/>
    </location>
</feature>
<feature type="compositionally biased region" description="Basic and acidic residues" evidence="1">
    <location>
        <begin position="135"/>
        <end position="146"/>
    </location>
</feature>
<feature type="compositionally biased region" description="Basic and acidic residues" evidence="1">
    <location>
        <begin position="219"/>
        <end position="234"/>
    </location>
</feature>
<gene>
    <name evidence="2" type="ORF">NDU88_005487</name>
</gene>
<dbReference type="Proteomes" id="UP001066276">
    <property type="component" value="Chromosome 12"/>
</dbReference>
<feature type="region of interest" description="Disordered" evidence="1">
    <location>
        <begin position="85"/>
        <end position="194"/>
    </location>
</feature>
<dbReference type="EMBL" id="JANPWB010000016">
    <property type="protein sequence ID" value="KAJ1085354.1"/>
    <property type="molecule type" value="Genomic_DNA"/>
</dbReference>
<sequence>MWHAAFVHRVLRYEATALVPASRPLQGLNVACSIRSQSPPVCRPCNRASIAAVTNCSPEPAESYPGGTLWGIADPEVLSVPDIRDTETGNIRQEKPEGARADVSEEETRNGRKNEQRMEPEEEGGTKSEEEEDDRKDAGEGRRKPDSAGSLEEGPKTPTDIQRRYDQRCHVPGGARLTQGDSQEAHVERKEMDTDNGAGWALIQLRLHKWGVLASNVPDDGKRPAREPGRTGRDLAFARRAQQRGRHWTPGGLHRTLGEKKRDGTPPPPHQKQVRFPPEGGRAGQRRAKRKKISKYKIKSKQQRKQQQKKE</sequence>
<comment type="caution">
    <text evidence="2">The sequence shown here is derived from an EMBL/GenBank/DDBJ whole genome shotgun (WGS) entry which is preliminary data.</text>
</comment>
<proteinExistence type="predicted"/>
<feature type="region of interest" description="Disordered" evidence="1">
    <location>
        <begin position="215"/>
        <end position="234"/>
    </location>
</feature>
<name>A0AAV7L4Z5_PLEWA</name>
<feature type="region of interest" description="Disordered" evidence="1">
    <location>
        <begin position="241"/>
        <end position="311"/>
    </location>
</feature>
<evidence type="ECO:0000313" key="2">
    <source>
        <dbReference type="EMBL" id="KAJ1085354.1"/>
    </source>
</evidence>
<organism evidence="2 3">
    <name type="scientific">Pleurodeles waltl</name>
    <name type="common">Iberian ribbed newt</name>
    <dbReference type="NCBI Taxonomy" id="8319"/>
    <lineage>
        <taxon>Eukaryota</taxon>
        <taxon>Metazoa</taxon>
        <taxon>Chordata</taxon>
        <taxon>Craniata</taxon>
        <taxon>Vertebrata</taxon>
        <taxon>Euteleostomi</taxon>
        <taxon>Amphibia</taxon>
        <taxon>Batrachia</taxon>
        <taxon>Caudata</taxon>
        <taxon>Salamandroidea</taxon>
        <taxon>Salamandridae</taxon>
        <taxon>Pleurodelinae</taxon>
        <taxon>Pleurodeles</taxon>
    </lineage>
</organism>
<dbReference type="AlphaFoldDB" id="A0AAV7L4Z5"/>
<evidence type="ECO:0000256" key="1">
    <source>
        <dbReference type="SAM" id="MobiDB-lite"/>
    </source>
</evidence>
<protein>
    <submittedName>
        <fullName evidence="2">Uncharacterized protein</fullName>
    </submittedName>
</protein>
<feature type="compositionally biased region" description="Basic and acidic residues" evidence="1">
    <location>
        <begin position="183"/>
        <end position="193"/>
    </location>
</feature>
<evidence type="ECO:0000313" key="3">
    <source>
        <dbReference type="Proteomes" id="UP001066276"/>
    </source>
</evidence>
<feature type="compositionally biased region" description="Basic residues" evidence="1">
    <location>
        <begin position="284"/>
        <end position="311"/>
    </location>
</feature>
<keyword evidence="3" id="KW-1185">Reference proteome</keyword>
<reference evidence="2" key="1">
    <citation type="journal article" date="2022" name="bioRxiv">
        <title>Sequencing and chromosome-scale assembly of the giantPleurodeles waltlgenome.</title>
        <authorList>
            <person name="Brown T."/>
            <person name="Elewa A."/>
            <person name="Iarovenko S."/>
            <person name="Subramanian E."/>
            <person name="Araus A.J."/>
            <person name="Petzold A."/>
            <person name="Susuki M."/>
            <person name="Suzuki K.-i.T."/>
            <person name="Hayashi T."/>
            <person name="Toyoda A."/>
            <person name="Oliveira C."/>
            <person name="Osipova E."/>
            <person name="Leigh N.D."/>
            <person name="Simon A."/>
            <person name="Yun M.H."/>
        </authorList>
    </citation>
    <scope>NUCLEOTIDE SEQUENCE</scope>
    <source>
        <strain evidence="2">20211129_DDA</strain>
        <tissue evidence="2">Liver</tissue>
    </source>
</reference>